<sequence>MRWDWIIDNADRLGELAWAHFVLSWPAIVASFFLALPIGWLAHYHRPTREILVVAAGMLYVIPSLALFVVMPLILGTSILSPLNVIVAMTLYGLALQVRSAADAFDTVPEDVRQAAVATGYPAWKRVLSVELPLAGPGLLSGIRVVSASTISLVSVGALIGVSSLGTLFTEGFQRSFPTQIMAGLLGTVLLAVALDLLLVAAGRLLMPWSRSRG</sequence>
<feature type="transmembrane region" description="Helical" evidence="6">
    <location>
        <begin position="145"/>
        <end position="169"/>
    </location>
</feature>
<evidence type="ECO:0000256" key="6">
    <source>
        <dbReference type="RuleBase" id="RU363032"/>
    </source>
</evidence>
<dbReference type="InterPro" id="IPR000515">
    <property type="entry name" value="MetI-like"/>
</dbReference>
<dbReference type="GO" id="GO:0055085">
    <property type="term" value="P:transmembrane transport"/>
    <property type="evidence" value="ECO:0007669"/>
    <property type="project" value="InterPro"/>
</dbReference>
<dbReference type="PANTHER" id="PTHR30177">
    <property type="entry name" value="GLYCINE BETAINE/L-PROLINE TRANSPORT SYSTEM PERMEASE PROTEIN PROW"/>
    <property type="match status" value="1"/>
</dbReference>
<dbReference type="GO" id="GO:0031460">
    <property type="term" value="P:glycine betaine transport"/>
    <property type="evidence" value="ECO:0007669"/>
    <property type="project" value="TreeGrafter"/>
</dbReference>
<comment type="similarity">
    <text evidence="6">Belongs to the binding-protein-dependent transport system permease family.</text>
</comment>
<name>A0A3M8K9P0_9CORY</name>
<evidence type="ECO:0000259" key="7">
    <source>
        <dbReference type="PROSITE" id="PS50928"/>
    </source>
</evidence>
<feature type="transmembrane region" description="Helical" evidence="6">
    <location>
        <begin position="181"/>
        <end position="206"/>
    </location>
</feature>
<feature type="transmembrane region" description="Helical" evidence="6">
    <location>
        <begin position="18"/>
        <end position="39"/>
    </location>
</feature>
<feature type="transmembrane region" description="Helical" evidence="6">
    <location>
        <begin position="51"/>
        <end position="73"/>
    </location>
</feature>
<keyword evidence="5 6" id="KW-0472">Membrane</keyword>
<dbReference type="CDD" id="cd06261">
    <property type="entry name" value="TM_PBP2"/>
    <property type="match status" value="1"/>
</dbReference>
<proteinExistence type="inferred from homology"/>
<dbReference type="Gene3D" id="1.10.3720.10">
    <property type="entry name" value="MetI-like"/>
    <property type="match status" value="1"/>
</dbReference>
<evidence type="ECO:0000313" key="8">
    <source>
        <dbReference type="EMBL" id="RNE49941.1"/>
    </source>
</evidence>
<dbReference type="InterPro" id="IPR051204">
    <property type="entry name" value="ABC_transp_perm/SBD"/>
</dbReference>
<evidence type="ECO:0000313" key="9">
    <source>
        <dbReference type="Proteomes" id="UP000266975"/>
    </source>
</evidence>
<dbReference type="OrthoDB" id="3233284at2"/>
<dbReference type="RefSeq" id="WP_123046986.1">
    <property type="nucleotide sequence ID" value="NZ_PTJO01000001.1"/>
</dbReference>
<dbReference type="Pfam" id="PF00528">
    <property type="entry name" value="BPD_transp_1"/>
    <property type="match status" value="1"/>
</dbReference>
<gene>
    <name evidence="8" type="ORF">C5L39_00770</name>
</gene>
<comment type="caution">
    <text evidence="8">The sequence shown here is derived from an EMBL/GenBank/DDBJ whole genome shotgun (WGS) entry which is preliminary data.</text>
</comment>
<protein>
    <submittedName>
        <fullName evidence="8">ABC transporter permease</fullName>
    </submittedName>
</protein>
<dbReference type="AlphaFoldDB" id="A0A3M8K9P0"/>
<dbReference type="PANTHER" id="PTHR30177:SF4">
    <property type="entry name" value="OSMOPROTECTANT IMPORT PERMEASE PROTEIN OSMW"/>
    <property type="match status" value="1"/>
</dbReference>
<keyword evidence="4 6" id="KW-1133">Transmembrane helix</keyword>
<dbReference type="GO" id="GO:0005886">
    <property type="term" value="C:plasma membrane"/>
    <property type="evidence" value="ECO:0007669"/>
    <property type="project" value="UniProtKB-SubCell"/>
</dbReference>
<dbReference type="PROSITE" id="PS50928">
    <property type="entry name" value="ABC_TM1"/>
    <property type="match status" value="1"/>
</dbReference>
<dbReference type="InterPro" id="IPR035906">
    <property type="entry name" value="MetI-like_sf"/>
</dbReference>
<dbReference type="EMBL" id="PTJO01000001">
    <property type="protein sequence ID" value="RNE49941.1"/>
    <property type="molecule type" value="Genomic_DNA"/>
</dbReference>
<dbReference type="SUPFAM" id="SSF161098">
    <property type="entry name" value="MetI-like"/>
    <property type="match status" value="1"/>
</dbReference>
<keyword evidence="2 6" id="KW-0813">Transport</keyword>
<evidence type="ECO:0000256" key="3">
    <source>
        <dbReference type="ARBA" id="ARBA00022692"/>
    </source>
</evidence>
<evidence type="ECO:0000256" key="5">
    <source>
        <dbReference type="ARBA" id="ARBA00023136"/>
    </source>
</evidence>
<organism evidence="8 9">
    <name type="scientific">Corynebacterium alimapuense</name>
    <dbReference type="NCBI Taxonomy" id="1576874"/>
    <lineage>
        <taxon>Bacteria</taxon>
        <taxon>Bacillati</taxon>
        <taxon>Actinomycetota</taxon>
        <taxon>Actinomycetes</taxon>
        <taxon>Mycobacteriales</taxon>
        <taxon>Corynebacteriaceae</taxon>
        <taxon>Corynebacterium</taxon>
    </lineage>
</organism>
<accession>A0A3M8K9P0</accession>
<keyword evidence="3 6" id="KW-0812">Transmembrane</keyword>
<comment type="subcellular location">
    <subcellularLocation>
        <location evidence="6">Cell membrane</location>
        <topology evidence="6">Multi-pass membrane protein</topology>
    </subcellularLocation>
    <subcellularLocation>
        <location evidence="1">Membrane</location>
        <topology evidence="1">Multi-pass membrane protein</topology>
    </subcellularLocation>
</comment>
<feature type="transmembrane region" description="Helical" evidence="6">
    <location>
        <begin position="79"/>
        <end position="96"/>
    </location>
</feature>
<evidence type="ECO:0000256" key="1">
    <source>
        <dbReference type="ARBA" id="ARBA00004141"/>
    </source>
</evidence>
<feature type="domain" description="ABC transmembrane type-1" evidence="7">
    <location>
        <begin position="17"/>
        <end position="199"/>
    </location>
</feature>
<evidence type="ECO:0000256" key="4">
    <source>
        <dbReference type="ARBA" id="ARBA00022989"/>
    </source>
</evidence>
<evidence type="ECO:0000256" key="2">
    <source>
        <dbReference type="ARBA" id="ARBA00022448"/>
    </source>
</evidence>
<keyword evidence="9" id="KW-1185">Reference proteome</keyword>
<reference evidence="8 9" key="1">
    <citation type="submission" date="2018-02" db="EMBL/GenBank/DDBJ databases">
        <title>Corynebacterium alimpuense sp. nov., a marine obligate actinomycete isolated from sediments of Valparaiso bay, Chile.</title>
        <authorList>
            <person name="Claverias F."/>
            <person name="Gonzales-Siles L."/>
            <person name="Salva-Serra F."/>
            <person name="Inganaes E."/>
            <person name="Molin K."/>
            <person name="Cumsille A."/>
            <person name="Undabarrena A."/>
            <person name="Couve E."/>
            <person name="Moore E.R.B."/>
            <person name="Gomila M."/>
            <person name="Camara B."/>
        </authorList>
    </citation>
    <scope>NUCLEOTIDE SEQUENCE [LARGE SCALE GENOMIC DNA]</scope>
    <source>
        <strain evidence="8 9">CCUG 69366</strain>
    </source>
</reference>
<dbReference type="Proteomes" id="UP000266975">
    <property type="component" value="Unassembled WGS sequence"/>
</dbReference>